<protein>
    <recommendedName>
        <fullName evidence="7">Major facilitator superfamily (MFS) profile domain-containing protein</fullName>
    </recommendedName>
</protein>
<keyword evidence="2" id="KW-0813">Transport</keyword>
<feature type="transmembrane region" description="Helical" evidence="6">
    <location>
        <begin position="147"/>
        <end position="165"/>
    </location>
</feature>
<organism evidence="8 9">
    <name type="scientific">Monilinia laxa</name>
    <name type="common">Brown rot fungus</name>
    <name type="synonym">Sclerotinia laxa</name>
    <dbReference type="NCBI Taxonomy" id="61186"/>
    <lineage>
        <taxon>Eukaryota</taxon>
        <taxon>Fungi</taxon>
        <taxon>Dikarya</taxon>
        <taxon>Ascomycota</taxon>
        <taxon>Pezizomycotina</taxon>
        <taxon>Leotiomycetes</taxon>
        <taxon>Helotiales</taxon>
        <taxon>Sclerotiniaceae</taxon>
        <taxon>Monilinia</taxon>
    </lineage>
</organism>
<feature type="transmembrane region" description="Helical" evidence="6">
    <location>
        <begin position="445"/>
        <end position="467"/>
    </location>
</feature>
<accession>A0A5N6K5X1</accession>
<dbReference type="InterPro" id="IPR011701">
    <property type="entry name" value="MFS"/>
</dbReference>
<dbReference type="Proteomes" id="UP000326757">
    <property type="component" value="Unassembled WGS sequence"/>
</dbReference>
<feature type="transmembrane region" description="Helical" evidence="6">
    <location>
        <begin position="474"/>
        <end position="496"/>
    </location>
</feature>
<feature type="transmembrane region" description="Helical" evidence="6">
    <location>
        <begin position="121"/>
        <end position="140"/>
    </location>
</feature>
<feature type="transmembrane region" description="Helical" evidence="6">
    <location>
        <begin position="416"/>
        <end position="433"/>
    </location>
</feature>
<evidence type="ECO:0000256" key="2">
    <source>
        <dbReference type="ARBA" id="ARBA00022448"/>
    </source>
</evidence>
<name>A0A5N6K5X1_MONLA</name>
<evidence type="ECO:0000256" key="3">
    <source>
        <dbReference type="ARBA" id="ARBA00022692"/>
    </source>
</evidence>
<dbReference type="GO" id="GO:0022857">
    <property type="term" value="F:transmembrane transporter activity"/>
    <property type="evidence" value="ECO:0007669"/>
    <property type="project" value="InterPro"/>
</dbReference>
<dbReference type="AlphaFoldDB" id="A0A5N6K5X1"/>
<evidence type="ECO:0000256" key="4">
    <source>
        <dbReference type="ARBA" id="ARBA00022989"/>
    </source>
</evidence>
<dbReference type="PANTHER" id="PTHR23502:SF51">
    <property type="entry name" value="QUINIDINE RESISTANCE PROTEIN 1-RELATED"/>
    <property type="match status" value="1"/>
</dbReference>
<dbReference type="EMBL" id="VIGI01000007">
    <property type="protein sequence ID" value="KAB8297981.1"/>
    <property type="molecule type" value="Genomic_DNA"/>
</dbReference>
<evidence type="ECO:0000256" key="5">
    <source>
        <dbReference type="ARBA" id="ARBA00023136"/>
    </source>
</evidence>
<feature type="transmembrane region" description="Helical" evidence="6">
    <location>
        <begin position="81"/>
        <end position="101"/>
    </location>
</feature>
<feature type="transmembrane region" description="Helical" evidence="6">
    <location>
        <begin position="322"/>
        <end position="341"/>
    </location>
</feature>
<keyword evidence="5 6" id="KW-0472">Membrane</keyword>
<keyword evidence="9" id="KW-1185">Reference proteome</keyword>
<dbReference type="PROSITE" id="PS50850">
    <property type="entry name" value="MFS"/>
    <property type="match status" value="1"/>
</dbReference>
<evidence type="ECO:0000313" key="9">
    <source>
        <dbReference type="Proteomes" id="UP000326757"/>
    </source>
</evidence>
<comment type="caution">
    <text evidence="8">The sequence shown here is derived from an EMBL/GenBank/DDBJ whole genome shotgun (WGS) entry which is preliminary data.</text>
</comment>
<dbReference type="InterPro" id="IPR036259">
    <property type="entry name" value="MFS_trans_sf"/>
</dbReference>
<feature type="transmembrane region" description="Helical" evidence="6">
    <location>
        <begin position="232"/>
        <end position="254"/>
    </location>
</feature>
<feature type="domain" description="Major facilitator superfamily (MFS) profile" evidence="7">
    <location>
        <begin position="82"/>
        <end position="534"/>
    </location>
</feature>
<dbReference type="OrthoDB" id="440553at2759"/>
<comment type="subcellular location">
    <subcellularLocation>
        <location evidence="1">Membrane</location>
        <topology evidence="1">Multi-pass membrane protein</topology>
    </subcellularLocation>
</comment>
<dbReference type="FunFam" id="1.20.1720.10:FF:000009">
    <property type="entry name" value="MFS multidrug transporter"/>
    <property type="match status" value="1"/>
</dbReference>
<proteinExistence type="predicted"/>
<feature type="transmembrane region" description="Helical" evidence="6">
    <location>
        <begin position="361"/>
        <end position="383"/>
    </location>
</feature>
<evidence type="ECO:0000259" key="7">
    <source>
        <dbReference type="PROSITE" id="PS50850"/>
    </source>
</evidence>
<dbReference type="SUPFAM" id="SSF103473">
    <property type="entry name" value="MFS general substrate transporter"/>
    <property type="match status" value="1"/>
</dbReference>
<evidence type="ECO:0000256" key="6">
    <source>
        <dbReference type="SAM" id="Phobius"/>
    </source>
</evidence>
<dbReference type="GO" id="GO:0005886">
    <property type="term" value="C:plasma membrane"/>
    <property type="evidence" value="ECO:0007669"/>
    <property type="project" value="TreeGrafter"/>
</dbReference>
<keyword evidence="3 6" id="KW-0812">Transmembrane</keyword>
<dbReference type="Gene3D" id="1.20.1250.20">
    <property type="entry name" value="MFS general substrate transporter like domains"/>
    <property type="match status" value="1"/>
</dbReference>
<dbReference type="PANTHER" id="PTHR23502">
    <property type="entry name" value="MAJOR FACILITATOR SUPERFAMILY"/>
    <property type="match status" value="1"/>
</dbReference>
<evidence type="ECO:0000256" key="1">
    <source>
        <dbReference type="ARBA" id="ARBA00004141"/>
    </source>
</evidence>
<feature type="transmembrane region" description="Helical" evidence="6">
    <location>
        <begin position="508"/>
        <end position="530"/>
    </location>
</feature>
<dbReference type="Pfam" id="PF07690">
    <property type="entry name" value="MFS_1"/>
    <property type="match status" value="1"/>
</dbReference>
<keyword evidence="4 6" id="KW-1133">Transmembrane helix</keyword>
<evidence type="ECO:0000313" key="8">
    <source>
        <dbReference type="EMBL" id="KAB8297981.1"/>
    </source>
</evidence>
<sequence>MKPTKLTLTRKFILNSIKPLQILKSPKVIITSKWWQKKMNTTLGMLGQLDIAPATPITPDDQAGADRARHYSVFTGLQKRAIILSASFMGLLSFMGSSIYFPAVNQIARDLHISNSKINLSVTTFLVIQGIAPTMIAGFSETAGRRLAYIICFVIAIIANLGLALQNNYYALLFLRMLQSAGSCGIMSQALVGDCIVSAERGEYLAYSSVSSTLGPSLSPVLGGLISQHAGWHWIFWFLLIISAATLIPLVLFLPETCRQVVDDGSIPPPLICSNLSDSIRFRNRHLKGIPIDLNKQAELRKRFRLTVPNPLSTLRVLADPASALLVLTLSLANVCYYAIFTDMSNILYNLYGFSNTQISLVALPVGAGTIVSSFVTGMLLDWNYRRHARKLKIPLQKHIQIDDSNFPLELARLEVGLPLMFLEVIGVIGYAWTLRKGISIAGPLVFLFFVGYGVSATSQVSIVLMADIHPGQFAVAAAARNIGQCLLAAIISATIDPMSRAMGSSWAYTTLALIFGLSLLGPVVISKYGTKWRESKRERSIVALRENQGKCLEIMIELLGPASAYAYS</sequence>
<dbReference type="InterPro" id="IPR020846">
    <property type="entry name" value="MFS_dom"/>
</dbReference>
<gene>
    <name evidence="8" type="ORF">EYC80_001756</name>
</gene>
<reference evidence="8 9" key="1">
    <citation type="submission" date="2019-06" db="EMBL/GenBank/DDBJ databases">
        <title>Genome Sequence of the Brown Rot Fungal Pathogen Monilinia laxa.</title>
        <authorList>
            <person name="De Miccolis Angelini R.M."/>
            <person name="Landi L."/>
            <person name="Abate D."/>
            <person name="Pollastro S."/>
            <person name="Romanazzi G."/>
            <person name="Faretra F."/>
        </authorList>
    </citation>
    <scope>NUCLEOTIDE SEQUENCE [LARGE SCALE GENOMIC DNA]</scope>
    <source>
        <strain evidence="8 9">Mlax316</strain>
    </source>
</reference>